<evidence type="ECO:0000313" key="20">
    <source>
        <dbReference type="Proteomes" id="UP000295131"/>
    </source>
</evidence>
<evidence type="ECO:0000256" key="1">
    <source>
        <dbReference type="ARBA" id="ARBA00001772"/>
    </source>
</evidence>
<proteinExistence type="inferred from homology"/>
<dbReference type="SMART" id="SM00228">
    <property type="entry name" value="PDZ"/>
    <property type="match status" value="2"/>
</dbReference>
<feature type="binding site" evidence="15">
    <location>
        <position position="153"/>
    </location>
    <ligand>
        <name>substrate</name>
    </ligand>
</feature>
<feature type="compositionally biased region" description="Basic and acidic residues" evidence="16">
    <location>
        <begin position="108"/>
        <end position="124"/>
    </location>
</feature>
<dbReference type="InterPro" id="IPR001478">
    <property type="entry name" value="PDZ"/>
</dbReference>
<dbReference type="Gene3D" id="2.30.42.10">
    <property type="match status" value="2"/>
</dbReference>
<evidence type="ECO:0000256" key="2">
    <source>
        <dbReference type="ARBA" id="ARBA00004418"/>
    </source>
</evidence>
<dbReference type="Pfam" id="PF13365">
    <property type="entry name" value="Trypsin_2"/>
    <property type="match status" value="1"/>
</dbReference>
<dbReference type="EC" id="3.4.21.107" evidence="4"/>
<dbReference type="SUPFAM" id="SSF50156">
    <property type="entry name" value="PDZ domain-like"/>
    <property type="match status" value="2"/>
</dbReference>
<evidence type="ECO:0000256" key="11">
    <source>
        <dbReference type="ARBA" id="ARBA00022825"/>
    </source>
</evidence>
<dbReference type="SUPFAM" id="SSF50494">
    <property type="entry name" value="Trypsin-like serine proteases"/>
    <property type="match status" value="1"/>
</dbReference>
<dbReference type="EMBL" id="SMSI01000001">
    <property type="protein sequence ID" value="TDH38865.1"/>
    <property type="molecule type" value="Genomic_DNA"/>
</dbReference>
<evidence type="ECO:0000256" key="3">
    <source>
        <dbReference type="ARBA" id="ARBA00010541"/>
    </source>
</evidence>
<feature type="domain" description="PDZ" evidence="18">
    <location>
        <begin position="313"/>
        <end position="367"/>
    </location>
</feature>
<evidence type="ECO:0000256" key="12">
    <source>
        <dbReference type="ARBA" id="ARBA00023016"/>
    </source>
</evidence>
<accession>A0A4V3A7I3</accession>
<keyword evidence="8" id="KW-0677">Repeat</keyword>
<feature type="active site" description="Charge relay system" evidence="14">
    <location>
        <position position="153"/>
    </location>
</feature>
<dbReference type="InterPro" id="IPR036034">
    <property type="entry name" value="PDZ_sf"/>
</dbReference>
<dbReference type="GO" id="GO:0042597">
    <property type="term" value="C:periplasmic space"/>
    <property type="evidence" value="ECO:0007669"/>
    <property type="project" value="UniProtKB-SubCell"/>
</dbReference>
<dbReference type="CDD" id="cd10839">
    <property type="entry name" value="cpPDZ1_DegP-like"/>
    <property type="match status" value="1"/>
</dbReference>
<evidence type="ECO:0000256" key="17">
    <source>
        <dbReference type="SAM" id="SignalP"/>
    </source>
</evidence>
<feature type="binding site" evidence="15">
    <location>
        <position position="183"/>
    </location>
    <ligand>
        <name>substrate</name>
    </ligand>
</feature>
<evidence type="ECO:0000313" key="19">
    <source>
        <dbReference type="EMBL" id="TDH38865.1"/>
    </source>
</evidence>
<feature type="binding site" evidence="15">
    <location>
        <begin position="255"/>
        <end position="257"/>
    </location>
    <ligand>
        <name>substrate</name>
    </ligand>
</feature>
<keyword evidence="6 19" id="KW-0645">Protease</keyword>
<dbReference type="Proteomes" id="UP000295131">
    <property type="component" value="Unassembled WGS sequence"/>
</dbReference>
<dbReference type="FunFam" id="2.30.42.10:FF:000037">
    <property type="entry name" value="Periplasmic serine endoprotease DegP-like"/>
    <property type="match status" value="1"/>
</dbReference>
<dbReference type="OrthoDB" id="7358927at2"/>
<comment type="caution">
    <text evidence="19">The sequence shown here is derived from an EMBL/GenBank/DDBJ whole genome shotgun (WGS) entry which is preliminary data.</text>
</comment>
<dbReference type="PANTHER" id="PTHR22939">
    <property type="entry name" value="SERINE PROTEASE FAMILY S1C HTRA-RELATED"/>
    <property type="match status" value="1"/>
</dbReference>
<evidence type="ECO:0000256" key="7">
    <source>
        <dbReference type="ARBA" id="ARBA00022729"/>
    </source>
</evidence>
<keyword evidence="10" id="KW-0378">Hydrolase</keyword>
<dbReference type="GO" id="GO:0004252">
    <property type="term" value="F:serine-type endopeptidase activity"/>
    <property type="evidence" value="ECO:0007669"/>
    <property type="project" value="InterPro"/>
</dbReference>
<dbReference type="InterPro" id="IPR001940">
    <property type="entry name" value="Peptidase_S1C"/>
</dbReference>
<dbReference type="Pfam" id="PF13180">
    <property type="entry name" value="PDZ_2"/>
    <property type="match status" value="1"/>
</dbReference>
<dbReference type="FunFam" id="2.40.10.120:FF:000007">
    <property type="entry name" value="Periplasmic serine endoprotease DegP-like"/>
    <property type="match status" value="1"/>
</dbReference>
<organism evidence="19 20">
    <name type="scientific">Pseudohoeflea suaedae</name>
    <dbReference type="NCBI Taxonomy" id="877384"/>
    <lineage>
        <taxon>Bacteria</taxon>
        <taxon>Pseudomonadati</taxon>
        <taxon>Pseudomonadota</taxon>
        <taxon>Alphaproteobacteria</taxon>
        <taxon>Hyphomicrobiales</taxon>
        <taxon>Rhizobiaceae</taxon>
        <taxon>Pseudohoeflea</taxon>
    </lineage>
</organism>
<evidence type="ECO:0000256" key="4">
    <source>
        <dbReference type="ARBA" id="ARBA00013035"/>
    </source>
</evidence>
<gene>
    <name evidence="19" type="ORF">E2A64_07160</name>
</gene>
<dbReference type="InterPro" id="IPR009003">
    <property type="entry name" value="Peptidase_S1_PA"/>
</dbReference>
<evidence type="ECO:0000256" key="14">
    <source>
        <dbReference type="PIRSR" id="PIRSR611782-1"/>
    </source>
</evidence>
<evidence type="ECO:0000256" key="10">
    <source>
        <dbReference type="ARBA" id="ARBA00022801"/>
    </source>
</evidence>
<feature type="domain" description="PDZ" evidence="18">
    <location>
        <begin position="432"/>
        <end position="503"/>
    </location>
</feature>
<keyword evidence="11" id="KW-0720">Serine protease</keyword>
<feature type="region of interest" description="Disordered" evidence="16">
    <location>
        <begin position="108"/>
        <end position="138"/>
    </location>
</feature>
<dbReference type="GO" id="GO:0006508">
    <property type="term" value="P:proteolysis"/>
    <property type="evidence" value="ECO:0007669"/>
    <property type="project" value="UniProtKB-KW"/>
</dbReference>
<keyword evidence="12" id="KW-0346">Stress response</keyword>
<dbReference type="InterPro" id="IPR011782">
    <property type="entry name" value="Pept_S1C_Do"/>
</dbReference>
<feature type="signal peptide" evidence="17">
    <location>
        <begin position="1"/>
        <end position="39"/>
    </location>
</feature>
<evidence type="ECO:0000256" key="8">
    <source>
        <dbReference type="ARBA" id="ARBA00022737"/>
    </source>
</evidence>
<feature type="chain" id="PRO_5039519146" description="Probable periplasmic serine endoprotease DegP-like" evidence="17">
    <location>
        <begin position="40"/>
        <end position="516"/>
    </location>
</feature>
<evidence type="ECO:0000259" key="18">
    <source>
        <dbReference type="PROSITE" id="PS50106"/>
    </source>
</evidence>
<evidence type="ECO:0000256" key="16">
    <source>
        <dbReference type="SAM" id="MobiDB-lite"/>
    </source>
</evidence>
<comment type="subcellular location">
    <subcellularLocation>
        <location evidence="2">Periplasm</location>
    </subcellularLocation>
</comment>
<keyword evidence="9" id="KW-0574">Periplasm</keyword>
<feature type="active site" description="Charge relay system" evidence="14">
    <location>
        <position position="183"/>
    </location>
</feature>
<dbReference type="PANTHER" id="PTHR22939:SF130">
    <property type="entry name" value="PERIPLASMIC SERINE ENDOPROTEASE DEGP-LIKE-RELATED"/>
    <property type="match status" value="1"/>
</dbReference>
<dbReference type="FunFam" id="2.30.42.10:FF:000197">
    <property type="entry name" value="Periplasmic serine endoprotease DegP-like"/>
    <property type="match status" value="1"/>
</dbReference>
<dbReference type="PROSITE" id="PS50106">
    <property type="entry name" value="PDZ"/>
    <property type="match status" value="2"/>
</dbReference>
<dbReference type="AlphaFoldDB" id="A0A4V3A7I3"/>
<keyword evidence="20" id="KW-1185">Reference proteome</keyword>
<evidence type="ECO:0000256" key="5">
    <source>
        <dbReference type="ARBA" id="ARBA00013958"/>
    </source>
</evidence>
<keyword evidence="7 17" id="KW-0732">Signal</keyword>
<comment type="similarity">
    <text evidence="3">Belongs to the peptidase S1C family.</text>
</comment>
<dbReference type="RefSeq" id="WP_133283699.1">
    <property type="nucleotide sequence ID" value="NZ_SMSI01000001.1"/>
</dbReference>
<dbReference type="NCBIfam" id="TIGR02037">
    <property type="entry name" value="degP_htrA_DO"/>
    <property type="match status" value="1"/>
</dbReference>
<evidence type="ECO:0000256" key="9">
    <source>
        <dbReference type="ARBA" id="ARBA00022764"/>
    </source>
</evidence>
<evidence type="ECO:0000256" key="15">
    <source>
        <dbReference type="PIRSR" id="PIRSR611782-2"/>
    </source>
</evidence>
<evidence type="ECO:0000256" key="6">
    <source>
        <dbReference type="ARBA" id="ARBA00022670"/>
    </source>
</evidence>
<protein>
    <recommendedName>
        <fullName evidence="5">Probable periplasmic serine endoprotease DegP-like</fullName>
        <ecNumber evidence="4">3.4.21.107</ecNumber>
    </recommendedName>
    <alternativeName>
        <fullName evidence="13">Protease Do</fullName>
    </alternativeName>
</protein>
<evidence type="ECO:0000256" key="13">
    <source>
        <dbReference type="ARBA" id="ARBA00032850"/>
    </source>
</evidence>
<dbReference type="Gene3D" id="2.40.10.120">
    <property type="match status" value="1"/>
</dbReference>
<sequence length="516" mass="54386">MSSKSPRKTNRLLATTAIAGIAAAMLAVGVPMHTNPALADAVKVQAPQAPSFADVVEAVSPAVVSVRVASDVEPVSNDGFSFDFNGRGLDQLPEDSPLRRFFDQFDRQFGGRDNDRGPRAERPGPKHHGRARPVSQGSGFFISEDGYLVTNNHVVDDGTAFTVIMDDGTELDAKLIGKDPRTDLAVLKVEEARKFTYVDFADDSKVRVGDWVVAVGNPFGLGGSVTAGIVSARGRDIGAGPYDDFIQVDAAVNKGNSGGPTFNLSGEVIGINTAIFSPSGGNVGIAFAIPASTAKDVVQDLIRDGSVQRGWLGVQIQPVTKDIAESLGLAEAEGALVAEPQEDTPAAKAGIESGDVVTAVNGETVKGPRELARKIGNIEPGQEVDLTIWRDGKSQEKTVTLGTLPMNMASAQTDQEQPEDQAPSEMTTLDDFGLTVVPADDGKGLVITDVDPDSAASERGLRAGDVILSVNNQQVTDAKQMTQVIDKAAKDGRKAALFQVENENRSRFVALPIDQG</sequence>
<reference evidence="19 20" key="1">
    <citation type="journal article" date="2013" name="Int. J. Syst. Evol. Microbiol.">
        <title>Hoeflea suaedae sp. nov., an endophytic bacterium isolated from the root of the halophyte Suaeda maritima.</title>
        <authorList>
            <person name="Chung E.J."/>
            <person name="Park J.A."/>
            <person name="Pramanik P."/>
            <person name="Bibi F."/>
            <person name="Jeon C.O."/>
            <person name="Chung Y.R."/>
        </authorList>
    </citation>
    <scope>NUCLEOTIDE SEQUENCE [LARGE SCALE GENOMIC DNA]</scope>
    <source>
        <strain evidence="19 20">YC6898</strain>
    </source>
</reference>
<dbReference type="PRINTS" id="PR00834">
    <property type="entry name" value="PROTEASES2C"/>
</dbReference>
<feature type="active site" description="Charge relay system" evidence="14">
    <location>
        <position position="257"/>
    </location>
</feature>
<comment type="catalytic activity">
    <reaction evidence="1">
        <text>Acts on substrates that are at least partially unfolded. The cleavage site P1 residue is normally between a pair of hydrophobic residues, such as Val-|-Val.</text>
        <dbReference type="EC" id="3.4.21.107"/>
    </reaction>
</comment>
<name>A0A4V3A7I3_9HYPH</name>
<dbReference type="Pfam" id="PF00595">
    <property type="entry name" value="PDZ"/>
    <property type="match status" value="1"/>
</dbReference>